<reference evidence="5" key="1">
    <citation type="submission" date="2016-06" db="UniProtKB">
        <authorList>
            <consortium name="WormBaseParasite"/>
        </authorList>
    </citation>
    <scope>IDENTIFICATION</scope>
</reference>
<name>A0A183UCH5_TOXCA</name>
<protein>
    <submittedName>
        <fullName evidence="5">Cadherin domain-containing protein</fullName>
    </submittedName>
</protein>
<keyword evidence="1" id="KW-1133">Transmembrane helix</keyword>
<dbReference type="Proteomes" id="UP000050794">
    <property type="component" value="Unassembled WGS sequence"/>
</dbReference>
<keyword evidence="1" id="KW-0812">Transmembrane</keyword>
<keyword evidence="4" id="KW-1185">Reference proteome</keyword>
<gene>
    <name evidence="3" type="ORF">TCNE_LOCUS6195</name>
</gene>
<feature type="signal peptide" evidence="2">
    <location>
        <begin position="1"/>
        <end position="17"/>
    </location>
</feature>
<evidence type="ECO:0000256" key="2">
    <source>
        <dbReference type="SAM" id="SignalP"/>
    </source>
</evidence>
<organism evidence="4 5">
    <name type="scientific">Toxocara canis</name>
    <name type="common">Canine roundworm</name>
    <dbReference type="NCBI Taxonomy" id="6265"/>
    <lineage>
        <taxon>Eukaryota</taxon>
        <taxon>Metazoa</taxon>
        <taxon>Ecdysozoa</taxon>
        <taxon>Nematoda</taxon>
        <taxon>Chromadorea</taxon>
        <taxon>Rhabditida</taxon>
        <taxon>Spirurina</taxon>
        <taxon>Ascaridomorpha</taxon>
        <taxon>Ascaridoidea</taxon>
        <taxon>Toxocaridae</taxon>
        <taxon>Toxocara</taxon>
    </lineage>
</organism>
<dbReference type="AlphaFoldDB" id="A0A183UCH5"/>
<reference evidence="3 4" key="2">
    <citation type="submission" date="2018-11" db="EMBL/GenBank/DDBJ databases">
        <authorList>
            <consortium name="Pathogen Informatics"/>
        </authorList>
    </citation>
    <scope>NUCLEOTIDE SEQUENCE [LARGE SCALE GENOMIC DNA]</scope>
</reference>
<proteinExistence type="predicted"/>
<evidence type="ECO:0000313" key="5">
    <source>
        <dbReference type="WBParaSite" id="TCNE_0000619501-mRNA-1"/>
    </source>
</evidence>
<keyword evidence="1" id="KW-0472">Membrane</keyword>
<evidence type="ECO:0000313" key="3">
    <source>
        <dbReference type="EMBL" id="VDM37492.1"/>
    </source>
</evidence>
<feature type="transmembrane region" description="Helical" evidence="1">
    <location>
        <begin position="438"/>
        <end position="463"/>
    </location>
</feature>
<evidence type="ECO:0000313" key="4">
    <source>
        <dbReference type="Proteomes" id="UP000050794"/>
    </source>
</evidence>
<dbReference type="EMBL" id="UYWY01019451">
    <property type="protein sequence ID" value="VDM37492.1"/>
    <property type="molecule type" value="Genomic_DNA"/>
</dbReference>
<dbReference type="WBParaSite" id="TCNE_0000619501-mRNA-1">
    <property type="protein sequence ID" value="TCNE_0000619501-mRNA-1"/>
    <property type="gene ID" value="TCNE_0000619501"/>
</dbReference>
<sequence>MWVSTVLLLLYAYFTRSLDGHFLNVDFGLKLREVKRVDAILNSISQPIVIVVNATAIIDLYGSFCESKQGKLIYSGNGFINKAISSSLLYELLETTKCDSDLDPFYEKLDEHSRVLYFTVVGKSTPVANVSLSVTSRLRREERSEPLPKAVMSEHFDIEKNASIRRRFPLASYETGVEIVFTFDERFESDVLLYLSSCVDIQGDLIEKVSSNCSSCSVHMNASSVIELVERTKCANDKDAIYDDPTNVSRFLFLRLLSVSDRSIGDIAVLNGIDPQPTPIVDETSKIELANGQEIFLNGTFENVPQNETRHLTGTIADIKKGIELHLIVVEGHFEMTASFCDSKLPVLRNSYAIGEFMETLNDMQLQDAVTLANCVKKTKRSTDNKNTDEVSPYLLRISLLGKLKSNSATLYAVSGIQPMNTLNAVNRSSSIWDDIGIWGYFAIGTVLFTITIVILIVSLLSFRHFCPGSLVRDPVETIDAYVTTHNEQKIEDETSRTWI</sequence>
<evidence type="ECO:0000256" key="1">
    <source>
        <dbReference type="SAM" id="Phobius"/>
    </source>
</evidence>
<keyword evidence="2" id="KW-0732">Signal</keyword>
<accession>A0A183UCH5</accession>
<feature type="chain" id="PRO_5044553103" evidence="2">
    <location>
        <begin position="18"/>
        <end position="500"/>
    </location>
</feature>